<gene>
    <name evidence="2" type="ORF">Pan241w_11970</name>
</gene>
<feature type="transmembrane region" description="Helical" evidence="1">
    <location>
        <begin position="122"/>
        <end position="140"/>
    </location>
</feature>
<proteinExistence type="predicted"/>
<reference evidence="2 3" key="1">
    <citation type="submission" date="2019-02" db="EMBL/GenBank/DDBJ databases">
        <title>Deep-cultivation of Planctomycetes and their phenomic and genomic characterization uncovers novel biology.</title>
        <authorList>
            <person name="Wiegand S."/>
            <person name="Jogler M."/>
            <person name="Boedeker C."/>
            <person name="Pinto D."/>
            <person name="Vollmers J."/>
            <person name="Rivas-Marin E."/>
            <person name="Kohn T."/>
            <person name="Peeters S.H."/>
            <person name="Heuer A."/>
            <person name="Rast P."/>
            <person name="Oberbeckmann S."/>
            <person name="Bunk B."/>
            <person name="Jeske O."/>
            <person name="Meyerdierks A."/>
            <person name="Storesund J.E."/>
            <person name="Kallscheuer N."/>
            <person name="Luecker S."/>
            <person name="Lage O.M."/>
            <person name="Pohl T."/>
            <person name="Merkel B.J."/>
            <person name="Hornburger P."/>
            <person name="Mueller R.-W."/>
            <person name="Bruemmer F."/>
            <person name="Labrenz M."/>
            <person name="Spormann A.M."/>
            <person name="Op den Camp H."/>
            <person name="Overmann J."/>
            <person name="Amann R."/>
            <person name="Jetten M.S.M."/>
            <person name="Mascher T."/>
            <person name="Medema M.H."/>
            <person name="Devos D.P."/>
            <person name="Kaster A.-K."/>
            <person name="Ovreas L."/>
            <person name="Rohde M."/>
            <person name="Galperin M.Y."/>
            <person name="Jogler C."/>
        </authorList>
    </citation>
    <scope>NUCLEOTIDE SEQUENCE [LARGE SCALE GENOMIC DNA]</scope>
    <source>
        <strain evidence="2 3">Pan241w</strain>
    </source>
</reference>
<dbReference type="KEGG" id="gaz:Pan241w_11970"/>
<dbReference type="RefSeq" id="WP_145212247.1">
    <property type="nucleotide sequence ID" value="NZ_CP036269.1"/>
</dbReference>
<evidence type="ECO:0008006" key="4">
    <source>
        <dbReference type="Google" id="ProtNLM"/>
    </source>
</evidence>
<name>A0A517RB72_9PLAN</name>
<organism evidence="2 3">
    <name type="scientific">Gimesia alba</name>
    <dbReference type="NCBI Taxonomy" id="2527973"/>
    <lineage>
        <taxon>Bacteria</taxon>
        <taxon>Pseudomonadati</taxon>
        <taxon>Planctomycetota</taxon>
        <taxon>Planctomycetia</taxon>
        <taxon>Planctomycetales</taxon>
        <taxon>Planctomycetaceae</taxon>
        <taxon>Gimesia</taxon>
    </lineage>
</organism>
<accession>A0A517RB72</accession>
<dbReference type="AlphaFoldDB" id="A0A517RB72"/>
<evidence type="ECO:0000256" key="1">
    <source>
        <dbReference type="SAM" id="Phobius"/>
    </source>
</evidence>
<dbReference type="OrthoDB" id="288147at2"/>
<dbReference type="Proteomes" id="UP000317171">
    <property type="component" value="Chromosome"/>
</dbReference>
<evidence type="ECO:0000313" key="2">
    <source>
        <dbReference type="EMBL" id="QDT41137.1"/>
    </source>
</evidence>
<sequence length="202" mass="22331">MNCDEAFELMTHPTDHQCEELLWHLQMCPRCQQMKETLAPALESFQQILDEPTDLDGFDKFHADFHQTAAPETASIFPKTGQPFLSAETVRMAEQAATRLRAEAGVSQTVQPPQRKQYQKRLLHAALILVAGFLMGWGISLNTPESQLSPTANSLPSQQPCLWIAQRETGANSIAAKTGREKVSVQSVVLSCVACHLQSTAE</sequence>
<evidence type="ECO:0000313" key="3">
    <source>
        <dbReference type="Proteomes" id="UP000317171"/>
    </source>
</evidence>
<keyword evidence="1" id="KW-1133">Transmembrane helix</keyword>
<keyword evidence="1" id="KW-0472">Membrane</keyword>
<dbReference type="EMBL" id="CP036269">
    <property type="protein sequence ID" value="QDT41137.1"/>
    <property type="molecule type" value="Genomic_DNA"/>
</dbReference>
<keyword evidence="3" id="KW-1185">Reference proteome</keyword>
<keyword evidence="1" id="KW-0812">Transmembrane</keyword>
<protein>
    <recommendedName>
        <fullName evidence="4">Zinc-finger domain-containing protein</fullName>
    </recommendedName>
</protein>